<feature type="domain" description="CHAT" evidence="1">
    <location>
        <begin position="712"/>
        <end position="1063"/>
    </location>
</feature>
<dbReference type="Pfam" id="PF13181">
    <property type="entry name" value="TPR_8"/>
    <property type="match status" value="1"/>
</dbReference>
<evidence type="ECO:0000313" key="3">
    <source>
        <dbReference type="Proteomes" id="UP001209878"/>
    </source>
</evidence>
<evidence type="ECO:0000259" key="1">
    <source>
        <dbReference type="Pfam" id="PF12770"/>
    </source>
</evidence>
<comment type="caution">
    <text evidence="2">The sequence shown here is derived from an EMBL/GenBank/DDBJ whole genome shotgun (WGS) entry which is preliminary data.</text>
</comment>
<dbReference type="PANTHER" id="PTHR10098:SF108">
    <property type="entry name" value="TETRATRICOPEPTIDE REPEAT PROTEIN 28"/>
    <property type="match status" value="1"/>
</dbReference>
<proteinExistence type="predicted"/>
<name>A0AAD9NYC0_RIDPI</name>
<dbReference type="AlphaFoldDB" id="A0AAD9NYC0"/>
<reference evidence="2" key="1">
    <citation type="journal article" date="2023" name="Mol. Biol. Evol.">
        <title>Third-Generation Sequencing Reveals the Adaptive Role of the Epigenome in Three Deep-Sea Polychaetes.</title>
        <authorList>
            <person name="Perez M."/>
            <person name="Aroh O."/>
            <person name="Sun Y."/>
            <person name="Lan Y."/>
            <person name="Juniper S.K."/>
            <person name="Young C.R."/>
            <person name="Angers B."/>
            <person name="Qian P.Y."/>
        </authorList>
    </citation>
    <scope>NUCLEOTIDE SEQUENCE</scope>
    <source>
        <strain evidence="2">R07B-5</strain>
    </source>
</reference>
<organism evidence="2 3">
    <name type="scientific">Ridgeia piscesae</name>
    <name type="common">Tubeworm</name>
    <dbReference type="NCBI Taxonomy" id="27915"/>
    <lineage>
        <taxon>Eukaryota</taxon>
        <taxon>Metazoa</taxon>
        <taxon>Spiralia</taxon>
        <taxon>Lophotrochozoa</taxon>
        <taxon>Annelida</taxon>
        <taxon>Polychaeta</taxon>
        <taxon>Sedentaria</taxon>
        <taxon>Canalipalpata</taxon>
        <taxon>Sabellida</taxon>
        <taxon>Siboglinidae</taxon>
        <taxon>Ridgeia</taxon>
    </lineage>
</organism>
<dbReference type="SUPFAM" id="SSF48452">
    <property type="entry name" value="TPR-like"/>
    <property type="match status" value="2"/>
</dbReference>
<protein>
    <recommendedName>
        <fullName evidence="1">CHAT domain-containing protein</fullName>
    </recommendedName>
</protein>
<dbReference type="EMBL" id="JAODUO010000256">
    <property type="protein sequence ID" value="KAK2184691.1"/>
    <property type="molecule type" value="Genomic_DNA"/>
</dbReference>
<evidence type="ECO:0000313" key="2">
    <source>
        <dbReference type="EMBL" id="KAK2184691.1"/>
    </source>
</evidence>
<gene>
    <name evidence="2" type="ORF">NP493_256g01011</name>
</gene>
<dbReference type="SMART" id="SM00028">
    <property type="entry name" value="TPR"/>
    <property type="match status" value="7"/>
</dbReference>
<dbReference type="Gene3D" id="1.25.40.10">
    <property type="entry name" value="Tetratricopeptide repeat domain"/>
    <property type="match status" value="2"/>
</dbReference>
<dbReference type="InterPro" id="IPR011990">
    <property type="entry name" value="TPR-like_helical_dom_sf"/>
</dbReference>
<keyword evidence="3" id="KW-1185">Reference proteome</keyword>
<dbReference type="InterPro" id="IPR024983">
    <property type="entry name" value="CHAT_dom"/>
</dbReference>
<dbReference type="Proteomes" id="UP001209878">
    <property type="component" value="Unassembled WGS sequence"/>
</dbReference>
<dbReference type="Pfam" id="PF12770">
    <property type="entry name" value="CHAT"/>
    <property type="match status" value="1"/>
</dbReference>
<dbReference type="PANTHER" id="PTHR10098">
    <property type="entry name" value="RAPSYN-RELATED"/>
    <property type="match status" value="1"/>
</dbReference>
<accession>A0AAD9NYC0</accession>
<sequence length="1108" mass="122536">MKTTITSITVIPVIQTALTSPLSLLSQNHTDIHQCHCDYNKQVEDLLKKAEELLNNKDYDEALSYYNEVLSVDGINVDGLAGRAAVYIETGEHSPAQQDAHDVLGHYLLAVSCHNLGEHHKSLDAFLHALDLDTDLVHVEMLTSNITSVAVELCGGSEKLTDTLAGMDPYKKMCEVGTCLYRSKIYDLCIKVLDAAQQLETNQIGITMKVQLTLANAHSALKHKDLAITLYQELLSTAVSAHDTYYQMKALVNVASLFLDMHDTHQAVVYYNKLLDLQHELQGGDPKAALPDYWTPELSCALHVNLSIAYKSIGDMKKAVTHAHEYTRLIRGPGKFTVHDEAGSRHNLGVLYEILGRHDDARCHVHAQLKNAELSNTYHRQQIAKLQKAGATMDLPGAYEQWGTSLSVLGRYDQAAEVFQDMFRSCATSDVRSRALALCMAGSARRKLEQRERAMYYYERAMVLAEDHGMTDLLVMCEYNQAVLMQRSTGYAQLDRAHKYLERLIPLFESKMQRIIDEDTFCPRELRLQLDECYSAMQNILALFGKKEDSLLYAELAKKRPLAAILDENVSAGTESGHMGLFNSWSMERIVRVVSQQNATVVCYTVLQSDLLIWLLQPDKGLVTFCTKGSANRQQSMGELLQSLVSQLRGRRDVRQMLGKCENRALPRPNSQLERKREWNAKLNSKEQRKEHVAELEAELANGTTLTTLPCESPIVFIPDKELFECPFGVIRDWTGTSLHEVFHISCMPSFYVLERVSNNDVDQTRHRSDVELRRQLSRLAGMSSLLNSDTSPVNLPTSKSVPTVNVNAKCVSNPLLARSLSCDIDTGSAAAVDDCSWQNDTAGGDSNDDMADRQVHIEKAMGSHTLTTLVTHTSTNTDVVSSSVTVADFKQVSLPDKCTVIGNPSLPERLLVHVAHYTGVFVSATMGCLVEGLLVMSPNLDSIDGSANSLEHASIVTAKEIAAVSMVAKLVVLSSCWSATQTQDVDVGFILPSAFLAAGAQCVLVLLWSVPDEALEIFYKTFYKSLENGNQVAGAVSEGMKALGRSKRFDNIGYTAPFLLVGKDVHVNLTEIHHAMVDQMIDEQEGIVTQASSKNPLNLAPLVPAGN</sequence>
<dbReference type="InterPro" id="IPR019734">
    <property type="entry name" value="TPR_rpt"/>
</dbReference>